<keyword evidence="5" id="KW-1185">Reference proteome</keyword>
<accession>A0AAN7DHA5</accession>
<comment type="similarity">
    <text evidence="1">Belongs to the CSN9 family.</text>
</comment>
<gene>
    <name evidence="4" type="ORF">ATC70_011741</name>
</gene>
<feature type="region of interest" description="Disordered" evidence="3">
    <location>
        <begin position="1"/>
        <end position="92"/>
    </location>
</feature>
<dbReference type="RefSeq" id="XP_064683429.1">
    <property type="nucleotide sequence ID" value="XM_064830927.1"/>
</dbReference>
<name>A0AAN7DHA5_9FUNG</name>
<dbReference type="GO" id="GO:0008180">
    <property type="term" value="C:COP9 signalosome"/>
    <property type="evidence" value="ECO:0007669"/>
    <property type="project" value="UniProtKB-KW"/>
</dbReference>
<dbReference type="GeneID" id="89955427"/>
<dbReference type="InterPro" id="IPR029391">
    <property type="entry name" value="CSN9_metazoa"/>
</dbReference>
<evidence type="ECO:0000313" key="5">
    <source>
        <dbReference type="Proteomes" id="UP001304243"/>
    </source>
</evidence>
<protein>
    <submittedName>
        <fullName evidence="4">Uncharacterized protein</fullName>
    </submittedName>
</protein>
<reference evidence="4 5" key="1">
    <citation type="submission" date="2022-11" db="EMBL/GenBank/DDBJ databases">
        <title>Mucor velutinosus strain NIH1002 WGS.</title>
        <authorList>
            <person name="Subramanian P."/>
            <person name="Mullikin J.C."/>
            <person name="Segre J.A."/>
            <person name="Zelazny A.M."/>
        </authorList>
    </citation>
    <scope>NUCLEOTIDE SEQUENCE [LARGE SCALE GENOMIC DNA]</scope>
    <source>
        <strain evidence="4 5">NIH1002</strain>
    </source>
</reference>
<evidence type="ECO:0000256" key="1">
    <source>
        <dbReference type="ARBA" id="ARBA00009162"/>
    </source>
</evidence>
<dbReference type="EMBL" id="JASEJX010000014">
    <property type="protein sequence ID" value="KAK4516763.1"/>
    <property type="molecule type" value="Genomic_DNA"/>
</dbReference>
<dbReference type="Pfam" id="PF15004">
    <property type="entry name" value="MYEOV2"/>
    <property type="match status" value="1"/>
</dbReference>
<proteinExistence type="inferred from homology"/>
<evidence type="ECO:0000313" key="4">
    <source>
        <dbReference type="EMBL" id="KAK4516763.1"/>
    </source>
</evidence>
<evidence type="ECO:0000256" key="2">
    <source>
        <dbReference type="ARBA" id="ARBA00022790"/>
    </source>
</evidence>
<keyword evidence="2" id="KW-0736">Signalosome</keyword>
<dbReference type="Proteomes" id="UP001304243">
    <property type="component" value="Unassembled WGS sequence"/>
</dbReference>
<dbReference type="AlphaFoldDB" id="A0AAN7DHA5"/>
<comment type="caution">
    <text evidence="4">The sequence shown here is derived from an EMBL/GenBank/DDBJ whole genome shotgun (WGS) entry which is preliminary data.</text>
</comment>
<evidence type="ECO:0000256" key="3">
    <source>
        <dbReference type="SAM" id="MobiDB-lite"/>
    </source>
</evidence>
<feature type="compositionally biased region" description="Acidic residues" evidence="3">
    <location>
        <begin position="11"/>
        <end position="35"/>
    </location>
</feature>
<sequence>MNNEYKWDPSFSEEMEDEDLIMEEDDDEEEEEGDEGSNAVYPEDYSKASGSSNSSSNVASPRFNMSGPSDFSRFDLGAAGASPSHGWNDGIDEKGESVALLMHLEKTVVHQDFFNNFSDDFDQDDLA</sequence>
<organism evidence="4 5">
    <name type="scientific">Mucor velutinosus</name>
    <dbReference type="NCBI Taxonomy" id="708070"/>
    <lineage>
        <taxon>Eukaryota</taxon>
        <taxon>Fungi</taxon>
        <taxon>Fungi incertae sedis</taxon>
        <taxon>Mucoromycota</taxon>
        <taxon>Mucoromycotina</taxon>
        <taxon>Mucoromycetes</taxon>
        <taxon>Mucorales</taxon>
        <taxon>Mucorineae</taxon>
        <taxon>Mucoraceae</taxon>
        <taxon>Mucor</taxon>
    </lineage>
</organism>
<feature type="compositionally biased region" description="Low complexity" evidence="3">
    <location>
        <begin position="47"/>
        <end position="60"/>
    </location>
</feature>